<proteinExistence type="predicted"/>
<dbReference type="EMBL" id="NEVU01000002">
    <property type="protein sequence ID" value="OZI74775.1"/>
    <property type="molecule type" value="Genomic_DNA"/>
</dbReference>
<keyword evidence="2" id="KW-1185">Reference proteome</keyword>
<organism evidence="1 2">
    <name type="scientific">Bordetella genomosp. 12</name>
    <dbReference type="NCBI Taxonomy" id="463035"/>
    <lineage>
        <taxon>Bacteria</taxon>
        <taxon>Pseudomonadati</taxon>
        <taxon>Pseudomonadota</taxon>
        <taxon>Betaproteobacteria</taxon>
        <taxon>Burkholderiales</taxon>
        <taxon>Alcaligenaceae</taxon>
        <taxon>Bordetella</taxon>
    </lineage>
</organism>
<dbReference type="OrthoDB" id="8641244at2"/>
<dbReference type="Proteomes" id="UP000216429">
    <property type="component" value="Unassembled WGS sequence"/>
</dbReference>
<evidence type="ECO:0000313" key="2">
    <source>
        <dbReference type="Proteomes" id="UP000216429"/>
    </source>
</evidence>
<sequence>MKKTTSKPSTPPAASLFTANLAYCQRLAALAQESQGRWAALAQHLWGDNASRVQSTFAPLTQTHDWQTLAPALGDVARQQWQARLDATSAVVHTVLSEQAALAAGLSQAGNAWLQEAGTACNGLSGSPAGRMWTTLAEQMSAATQSLRTLGERHES</sequence>
<reference evidence="2" key="1">
    <citation type="submission" date="2017-05" db="EMBL/GenBank/DDBJ databases">
        <title>Complete and WGS of Bordetella genogroups.</title>
        <authorList>
            <person name="Spilker T."/>
            <person name="Lipuma J."/>
        </authorList>
    </citation>
    <scope>NUCLEOTIDE SEQUENCE [LARGE SCALE GENOMIC DNA]</scope>
    <source>
        <strain evidence="2">AU6712</strain>
    </source>
</reference>
<gene>
    <name evidence="1" type="ORF">CAL22_10010</name>
</gene>
<accession>A0A261VL16</accession>
<dbReference type="RefSeq" id="WP_094812719.1">
    <property type="nucleotide sequence ID" value="NZ_NEVU01000002.1"/>
</dbReference>
<evidence type="ECO:0000313" key="1">
    <source>
        <dbReference type="EMBL" id="OZI74775.1"/>
    </source>
</evidence>
<protein>
    <recommendedName>
        <fullName evidence="3">Phasin domain-containing protein</fullName>
    </recommendedName>
</protein>
<evidence type="ECO:0008006" key="3">
    <source>
        <dbReference type="Google" id="ProtNLM"/>
    </source>
</evidence>
<name>A0A261VL16_9BORD</name>
<comment type="caution">
    <text evidence="1">The sequence shown here is derived from an EMBL/GenBank/DDBJ whole genome shotgun (WGS) entry which is preliminary data.</text>
</comment>
<dbReference type="AlphaFoldDB" id="A0A261VL16"/>